<dbReference type="KEGG" id="oar:OA238_c26140"/>
<name>M9RS60_9RHOB</name>
<dbReference type="EMBL" id="CP003742">
    <property type="protein sequence ID" value="AGI72660.1"/>
    <property type="molecule type" value="Genomic_DNA"/>
</dbReference>
<accession>M9RS60</accession>
<gene>
    <name evidence="1" type="ORF">OA238_c26140</name>
</gene>
<dbReference type="InterPro" id="IPR047675">
    <property type="entry name" value="Putative_zinc-bd"/>
</dbReference>
<dbReference type="AlphaFoldDB" id="M9RS60"/>
<evidence type="ECO:0000313" key="2">
    <source>
        <dbReference type="Proteomes" id="UP000004688"/>
    </source>
</evidence>
<sequence>MTNTNLENGIPWRFGPNWPGQRCGAKTRKGTPCQRPARLPVGRCKLHGGASTGPRTEEGRARIAVLHTTHGRLTKEKRVEARLRAQVGREIRAELRDIEQDAIAAGTLDKDWRDQFK</sequence>
<dbReference type="Proteomes" id="UP000004688">
    <property type="component" value="Chromosome"/>
</dbReference>
<protein>
    <submittedName>
        <fullName evidence="1">Uncharacterized protein</fullName>
    </submittedName>
</protein>
<dbReference type="eggNOG" id="ENOG5032VM1">
    <property type="taxonomic scope" value="Bacteria"/>
</dbReference>
<reference evidence="1 2" key="1">
    <citation type="journal article" date="2013" name="PLoS ONE">
        <title>Poles Apart: Arctic and Antarctic Octadecabacter strains Share High Genome Plasticity and a New Type of Xanthorhodopsin.</title>
        <authorList>
            <person name="Vollmers J."/>
            <person name="Voget S."/>
            <person name="Dietrich S."/>
            <person name="Gollnow K."/>
            <person name="Smits M."/>
            <person name="Meyer K."/>
            <person name="Brinkhoff T."/>
            <person name="Simon M."/>
            <person name="Daniel R."/>
        </authorList>
    </citation>
    <scope>NUCLEOTIDE SEQUENCE [LARGE SCALE GENOMIC DNA]</scope>
    <source>
        <strain evidence="1 2">238</strain>
    </source>
</reference>
<keyword evidence="2" id="KW-1185">Reference proteome</keyword>
<proteinExistence type="predicted"/>
<evidence type="ECO:0000313" key="1">
    <source>
        <dbReference type="EMBL" id="AGI72660.1"/>
    </source>
</evidence>
<dbReference type="NCBIfam" id="NF041373">
    <property type="entry name" value="HGG_STG"/>
    <property type="match status" value="1"/>
</dbReference>
<dbReference type="RefSeq" id="WP_015495726.1">
    <property type="nucleotide sequence ID" value="NC_020908.1"/>
</dbReference>
<dbReference type="HOGENOM" id="CLU_2082417_0_0_5"/>
<organism evidence="1 2">
    <name type="scientific">Octadecabacter arcticus 238</name>
    <dbReference type="NCBI Taxonomy" id="391616"/>
    <lineage>
        <taxon>Bacteria</taxon>
        <taxon>Pseudomonadati</taxon>
        <taxon>Pseudomonadota</taxon>
        <taxon>Alphaproteobacteria</taxon>
        <taxon>Rhodobacterales</taxon>
        <taxon>Roseobacteraceae</taxon>
        <taxon>Octadecabacter</taxon>
    </lineage>
</organism>
<dbReference type="OrthoDB" id="7597230at2"/>